<gene>
    <name evidence="4" type="primary">LOC106166578</name>
</gene>
<sequence>MAAIKRFFEKKKLDVKFKKAGSGHKLTEDTRSLSPQPSQRPGTSQGRPQAESEAARAAREAALARMSQPRPGTANNQLKALKLQARAELEAERALQQGAAAAGPTEVYRDGAPLLEQIGVYYNCPMVTPEVLPKQDMEKKIEEFLLAQLAEEPQMTSALMIHTLNKNAEKVKLCIETLCKYLDNIIANPDEEKFRKIRISNKAFQERVCSCDGTEEFIQSVGFKQRKLPFQDGEDDFYVLDEDQAKDTERLNTLKEILLAAEPIKAELDRGLRLFHPSPKATKFELHNDFYNITPEEMRKEQQLKQEAVEKLGMLRTKAMRERDEQRELRRYRFALVRVRMPNGVLLQGTFRATEKVSVLAEFVRDYLVNDWLPFTLSTATGQKLTEMDSTLAEVGIAPATVLNFALDPSVVAEIKSQQGTFDDKNLIKPEIMVLIQDL</sequence>
<organism evidence="3 4">
    <name type="scientific">Lingula anatina</name>
    <name type="common">Brachiopod</name>
    <name type="synonym">Lingula unguis</name>
    <dbReference type="NCBI Taxonomy" id="7574"/>
    <lineage>
        <taxon>Eukaryota</taxon>
        <taxon>Metazoa</taxon>
        <taxon>Spiralia</taxon>
        <taxon>Lophotrochozoa</taxon>
        <taxon>Brachiopoda</taxon>
        <taxon>Linguliformea</taxon>
        <taxon>Lingulata</taxon>
        <taxon>Lingulida</taxon>
        <taxon>Linguloidea</taxon>
        <taxon>Lingulidae</taxon>
        <taxon>Lingula</taxon>
    </lineage>
</organism>
<dbReference type="CDD" id="cd10460">
    <property type="entry name" value="PUB_UBXD1"/>
    <property type="match status" value="1"/>
</dbReference>
<dbReference type="PANTHER" id="PTHR23153">
    <property type="entry name" value="UBX-RELATED"/>
    <property type="match status" value="1"/>
</dbReference>
<dbReference type="RefSeq" id="XP_013400654.1">
    <property type="nucleotide sequence ID" value="XM_013545200.2"/>
</dbReference>
<dbReference type="FunCoup" id="A0A1S3ISZ6">
    <property type="interactions" value="1868"/>
</dbReference>
<dbReference type="InParanoid" id="A0A1S3ISZ6"/>
<dbReference type="InterPro" id="IPR001012">
    <property type="entry name" value="UBX_dom"/>
</dbReference>
<feature type="compositionally biased region" description="Polar residues" evidence="1">
    <location>
        <begin position="32"/>
        <end position="47"/>
    </location>
</feature>
<feature type="region of interest" description="Disordered" evidence="1">
    <location>
        <begin position="18"/>
        <end position="55"/>
    </location>
</feature>
<dbReference type="PANTHER" id="PTHR23153:SF38">
    <property type="entry name" value="UBX DOMAIN-CONTAINING PROTEIN 6"/>
    <property type="match status" value="1"/>
</dbReference>
<dbReference type="OrthoDB" id="49605at2759"/>
<dbReference type="AlphaFoldDB" id="A0A1S3ISZ6"/>
<accession>A0A1S3ISZ6</accession>
<dbReference type="InterPro" id="IPR029071">
    <property type="entry name" value="Ubiquitin-like_domsf"/>
</dbReference>
<dbReference type="STRING" id="7574.A0A1S3ISZ6"/>
<dbReference type="Gene3D" id="3.10.20.90">
    <property type="entry name" value="Phosphatidylinositol 3-kinase Catalytic Subunit, Chain A, domain 1"/>
    <property type="match status" value="1"/>
</dbReference>
<protein>
    <submittedName>
        <fullName evidence="4">UBX domain-containing protein 6-like</fullName>
    </submittedName>
</protein>
<dbReference type="Pfam" id="PF09409">
    <property type="entry name" value="PUB"/>
    <property type="match status" value="1"/>
</dbReference>
<dbReference type="PROSITE" id="PS50033">
    <property type="entry name" value="UBX"/>
    <property type="match status" value="1"/>
</dbReference>
<evidence type="ECO:0000259" key="2">
    <source>
        <dbReference type="PROSITE" id="PS50033"/>
    </source>
</evidence>
<dbReference type="KEGG" id="lak:106166578"/>
<dbReference type="OMA" id="VFFRCPM"/>
<dbReference type="SUPFAM" id="SSF54236">
    <property type="entry name" value="Ubiquitin-like"/>
    <property type="match status" value="1"/>
</dbReference>
<evidence type="ECO:0000256" key="1">
    <source>
        <dbReference type="SAM" id="MobiDB-lite"/>
    </source>
</evidence>
<dbReference type="GeneID" id="106166578"/>
<reference evidence="4" key="1">
    <citation type="submission" date="2025-08" db="UniProtKB">
        <authorList>
            <consortium name="RefSeq"/>
        </authorList>
    </citation>
    <scope>IDENTIFICATION</scope>
    <source>
        <tissue evidence="4">Gonads</tissue>
    </source>
</reference>
<dbReference type="CDD" id="cd16119">
    <property type="entry name" value="UBX_UBXN6"/>
    <property type="match status" value="1"/>
</dbReference>
<evidence type="ECO:0000313" key="4">
    <source>
        <dbReference type="RefSeq" id="XP_013400654.1"/>
    </source>
</evidence>
<dbReference type="Pfam" id="PF00789">
    <property type="entry name" value="UBX"/>
    <property type="match status" value="1"/>
</dbReference>
<name>A0A1S3ISZ6_LINAN</name>
<keyword evidence="3" id="KW-1185">Reference proteome</keyword>
<dbReference type="SUPFAM" id="SSF143503">
    <property type="entry name" value="PUG domain-like"/>
    <property type="match status" value="1"/>
</dbReference>
<proteinExistence type="predicted"/>
<feature type="domain" description="UBX" evidence="2">
    <location>
        <begin position="337"/>
        <end position="405"/>
    </location>
</feature>
<evidence type="ECO:0000313" key="3">
    <source>
        <dbReference type="Proteomes" id="UP000085678"/>
    </source>
</evidence>
<dbReference type="GO" id="GO:0005737">
    <property type="term" value="C:cytoplasm"/>
    <property type="evidence" value="ECO:0007669"/>
    <property type="project" value="TreeGrafter"/>
</dbReference>
<dbReference type="Proteomes" id="UP000085678">
    <property type="component" value="Unplaced"/>
</dbReference>
<dbReference type="InterPro" id="IPR018997">
    <property type="entry name" value="PUB_domain"/>
</dbReference>
<dbReference type="SMART" id="SM00580">
    <property type="entry name" value="PUG"/>
    <property type="match status" value="1"/>
</dbReference>
<dbReference type="Gene3D" id="1.20.58.2190">
    <property type="match status" value="1"/>
</dbReference>
<dbReference type="InterPro" id="IPR042774">
    <property type="entry name" value="UBXN6_PUB"/>
</dbReference>
<dbReference type="InterPro" id="IPR036339">
    <property type="entry name" value="PUB-like_dom_sf"/>
</dbReference>